<gene>
    <name evidence="1" type="ORF">CTI12_AA353570</name>
</gene>
<evidence type="ECO:0000313" key="1">
    <source>
        <dbReference type="EMBL" id="PWA63499.1"/>
    </source>
</evidence>
<protein>
    <submittedName>
        <fullName evidence="1">Uncharacterized protein</fullName>
    </submittedName>
</protein>
<keyword evidence="2" id="KW-1185">Reference proteome</keyword>
<accession>A0A2U1MQI0</accession>
<reference evidence="1 2" key="1">
    <citation type="journal article" date="2018" name="Mol. Plant">
        <title>The genome of Artemisia annua provides insight into the evolution of Asteraceae family and artemisinin biosynthesis.</title>
        <authorList>
            <person name="Shen Q."/>
            <person name="Zhang L."/>
            <person name="Liao Z."/>
            <person name="Wang S."/>
            <person name="Yan T."/>
            <person name="Shi P."/>
            <person name="Liu M."/>
            <person name="Fu X."/>
            <person name="Pan Q."/>
            <person name="Wang Y."/>
            <person name="Lv Z."/>
            <person name="Lu X."/>
            <person name="Zhang F."/>
            <person name="Jiang W."/>
            <person name="Ma Y."/>
            <person name="Chen M."/>
            <person name="Hao X."/>
            <person name="Li L."/>
            <person name="Tang Y."/>
            <person name="Lv G."/>
            <person name="Zhou Y."/>
            <person name="Sun X."/>
            <person name="Brodelius P.E."/>
            <person name="Rose J.K.C."/>
            <person name="Tang K."/>
        </authorList>
    </citation>
    <scope>NUCLEOTIDE SEQUENCE [LARGE SCALE GENOMIC DNA]</scope>
    <source>
        <strain evidence="2">cv. Huhao1</strain>
        <tissue evidence="1">Leaf</tissue>
    </source>
</reference>
<dbReference type="EMBL" id="PKPP01004628">
    <property type="protein sequence ID" value="PWA63499.1"/>
    <property type="molecule type" value="Genomic_DNA"/>
</dbReference>
<dbReference type="Proteomes" id="UP000245207">
    <property type="component" value="Unassembled WGS sequence"/>
</dbReference>
<dbReference type="AlphaFoldDB" id="A0A2U1MQI0"/>
<name>A0A2U1MQI0_ARTAN</name>
<proteinExistence type="predicted"/>
<comment type="caution">
    <text evidence="1">The sequence shown here is derived from an EMBL/GenBank/DDBJ whole genome shotgun (WGS) entry which is preliminary data.</text>
</comment>
<organism evidence="1 2">
    <name type="scientific">Artemisia annua</name>
    <name type="common">Sweet wormwood</name>
    <dbReference type="NCBI Taxonomy" id="35608"/>
    <lineage>
        <taxon>Eukaryota</taxon>
        <taxon>Viridiplantae</taxon>
        <taxon>Streptophyta</taxon>
        <taxon>Embryophyta</taxon>
        <taxon>Tracheophyta</taxon>
        <taxon>Spermatophyta</taxon>
        <taxon>Magnoliopsida</taxon>
        <taxon>eudicotyledons</taxon>
        <taxon>Gunneridae</taxon>
        <taxon>Pentapetalae</taxon>
        <taxon>asterids</taxon>
        <taxon>campanulids</taxon>
        <taxon>Asterales</taxon>
        <taxon>Asteraceae</taxon>
        <taxon>Asteroideae</taxon>
        <taxon>Anthemideae</taxon>
        <taxon>Artemisiinae</taxon>
        <taxon>Artemisia</taxon>
    </lineage>
</organism>
<evidence type="ECO:0000313" key="2">
    <source>
        <dbReference type="Proteomes" id="UP000245207"/>
    </source>
</evidence>
<sequence>MGEAKVDSGWCEVGVKRLKKGCNVLHFPPLRDDYCSKFLAGMFSVNINNHSDVFLQFTLLLMVHFECSFFCPLAKNGTVAIGYYYKLIPVSGFNNTTLRCKDQYGKVICWCPGRVCEWAERAMFKWVSGVAYFFSLKRLDFGLDKLIEVKWSIWTC</sequence>